<gene>
    <name evidence="2" type="ORF">Tpal_1340</name>
</gene>
<dbReference type="AlphaFoldDB" id="A0A143YIN4"/>
<feature type="domain" description="SCP" evidence="1">
    <location>
        <begin position="91"/>
        <end position="211"/>
    </location>
</feature>
<dbReference type="SUPFAM" id="SSF55797">
    <property type="entry name" value="PR-1-like"/>
    <property type="match status" value="1"/>
</dbReference>
<dbReference type="Gene3D" id="3.40.33.10">
    <property type="entry name" value="CAP"/>
    <property type="match status" value="1"/>
</dbReference>
<dbReference type="Proteomes" id="UP000242754">
    <property type="component" value="Unassembled WGS sequence"/>
</dbReference>
<keyword evidence="3" id="KW-1185">Reference proteome</keyword>
<accession>A0A143YIN4</accession>
<reference evidence="2 3" key="1">
    <citation type="submission" date="2016-02" db="EMBL/GenBank/DDBJ databases">
        <authorList>
            <person name="Wen L."/>
            <person name="He K."/>
            <person name="Yang H."/>
        </authorList>
    </citation>
    <scope>NUCLEOTIDE SEQUENCE [LARGE SCALE GENOMIC DNA]</scope>
    <source>
        <strain evidence="2">Trichococcus palustris</strain>
    </source>
</reference>
<dbReference type="OrthoDB" id="9783944at2"/>
<dbReference type="PANTHER" id="PTHR31157:SF1">
    <property type="entry name" value="SCP DOMAIN-CONTAINING PROTEIN"/>
    <property type="match status" value="1"/>
</dbReference>
<sequence>MRIGKGLLLTAMAALAIGYWIDGGNIPNGFTIDAALNRIGLENPFSDTLKNTNLDEKIEILTSKDGKAVLMAPFTSPETIDYVRVENEIMRLLNELRAEKGLNTLTKNETLKQAADYRAVETGTSFSHTRPDGSEFYTVFQNEAFWYEYQTVGENLAMATYFKDEEGMAAYLFNGWMESEGHYANMVRPEYKEVGIGVHYDGEFLYAVQLFGTQRS</sequence>
<dbReference type="PANTHER" id="PTHR31157">
    <property type="entry name" value="SCP DOMAIN-CONTAINING PROTEIN"/>
    <property type="match status" value="1"/>
</dbReference>
<evidence type="ECO:0000313" key="2">
    <source>
        <dbReference type="EMBL" id="CZQ90981.1"/>
    </source>
</evidence>
<proteinExistence type="predicted"/>
<dbReference type="CDD" id="cd05379">
    <property type="entry name" value="CAP_bacterial"/>
    <property type="match status" value="1"/>
</dbReference>
<name>A0A143YIN4_9LACT</name>
<dbReference type="STRING" id="140314.SAMN04488076_1484"/>
<evidence type="ECO:0000313" key="3">
    <source>
        <dbReference type="Proteomes" id="UP000242754"/>
    </source>
</evidence>
<dbReference type="EMBL" id="FJNE01000003">
    <property type="protein sequence ID" value="CZQ90981.1"/>
    <property type="molecule type" value="Genomic_DNA"/>
</dbReference>
<dbReference type="RefSeq" id="WP_087032751.1">
    <property type="nucleotide sequence ID" value="NZ_FJNE01000003.1"/>
</dbReference>
<organism evidence="2 3">
    <name type="scientific">Trichococcus palustris</name>
    <dbReference type="NCBI Taxonomy" id="140314"/>
    <lineage>
        <taxon>Bacteria</taxon>
        <taxon>Bacillati</taxon>
        <taxon>Bacillota</taxon>
        <taxon>Bacilli</taxon>
        <taxon>Lactobacillales</taxon>
        <taxon>Carnobacteriaceae</taxon>
        <taxon>Trichococcus</taxon>
    </lineage>
</organism>
<dbReference type="InterPro" id="IPR014044">
    <property type="entry name" value="CAP_dom"/>
</dbReference>
<dbReference type="InterPro" id="IPR035940">
    <property type="entry name" value="CAP_sf"/>
</dbReference>
<evidence type="ECO:0000259" key="1">
    <source>
        <dbReference type="Pfam" id="PF00188"/>
    </source>
</evidence>
<dbReference type="Pfam" id="PF00188">
    <property type="entry name" value="CAP"/>
    <property type="match status" value="1"/>
</dbReference>
<protein>
    <recommendedName>
        <fullName evidence="1">SCP domain-containing protein</fullName>
    </recommendedName>
</protein>